<keyword evidence="2" id="KW-1133">Transmembrane helix</keyword>
<evidence type="ECO:0000259" key="3">
    <source>
        <dbReference type="Pfam" id="PF26002"/>
    </source>
</evidence>
<sequence>MSLFRKEALEAQQVSALGRILLFTPRIADVLIALVLLFTFLLVLFVIFGSYTRKATVYGELVPVSGVIKVYPPQGGRIEAVEVQSGARVAKGAVLARINSAVDTAGGDTQARVLAALQAQHDALQENLGRNARAQKEYAAQMTGRREALATQAQMLAGQEKLLASRQGLAAKNEVRYKRLMQQDYVARESYEERVQERLSLDVQLQQAKRERQSVAQQLLSLDNERSQQLDSFSREAHELSRQLAQVEAQIAETESRQAVLLRAPQDGVVSALFVEAGQQAAVNQPLLALVPEDARYEADLYALSHNMGFVHPGQTVYVRYGAYPYQKFGQYAATVRDVAKTASPLNELTDTVFPALQGQSVYRIRADLAQDFVLAYGEKQPLMAGMQFEADIVQEKRRIFEWMVEPLFSIREKWGAHAE</sequence>
<dbReference type="PANTHER" id="PTHR30386">
    <property type="entry name" value="MEMBRANE FUSION SUBUNIT OF EMRAB-TOLC MULTIDRUG EFFLUX PUMP"/>
    <property type="match status" value="1"/>
</dbReference>
<feature type="domain" description="AprE-like beta-barrel" evidence="3">
    <location>
        <begin position="306"/>
        <end position="395"/>
    </location>
</feature>
<dbReference type="GeneID" id="84790808"/>
<dbReference type="Proteomes" id="UP000004870">
    <property type="component" value="Unassembled WGS sequence"/>
</dbReference>
<dbReference type="InterPro" id="IPR050739">
    <property type="entry name" value="MFP"/>
</dbReference>
<proteinExistence type="predicted"/>
<protein>
    <submittedName>
        <fullName evidence="4">Auxiliary transport protein, membrane fusion protein (MFP) family protein</fullName>
    </submittedName>
</protein>
<dbReference type="AlphaFoldDB" id="C8NDI6"/>
<dbReference type="PANTHER" id="PTHR30386:SF28">
    <property type="entry name" value="EXPORTED PROTEIN"/>
    <property type="match status" value="1"/>
</dbReference>
<evidence type="ECO:0000256" key="2">
    <source>
        <dbReference type="SAM" id="Phobius"/>
    </source>
</evidence>
<reference evidence="4 5" key="1">
    <citation type="submission" date="2009-08" db="EMBL/GenBank/DDBJ databases">
        <authorList>
            <person name="Qin X."/>
            <person name="Bachman B."/>
            <person name="Battles P."/>
            <person name="Bell A."/>
            <person name="Bess C."/>
            <person name="Bickham C."/>
            <person name="Chaboub L."/>
            <person name="Chen D."/>
            <person name="Coyle M."/>
            <person name="Deiros D.R."/>
            <person name="Dinh H."/>
            <person name="Forbes L."/>
            <person name="Fowler G."/>
            <person name="Francisco L."/>
            <person name="Fu Q."/>
            <person name="Gubbala S."/>
            <person name="Hale W."/>
            <person name="Han Y."/>
            <person name="Hemphill L."/>
            <person name="Highlander S.K."/>
            <person name="Hirani K."/>
            <person name="Hogues M."/>
            <person name="Jackson L."/>
            <person name="Jakkamsetti A."/>
            <person name="Javaid M."/>
            <person name="Jiang H."/>
            <person name="Korchina V."/>
            <person name="Kovar C."/>
            <person name="Lara F."/>
            <person name="Lee S."/>
            <person name="Mata R."/>
            <person name="Mathew T."/>
            <person name="Moen C."/>
            <person name="Morales K."/>
            <person name="Munidasa M."/>
            <person name="Nazareth L."/>
            <person name="Ngo R."/>
            <person name="Nguyen L."/>
            <person name="Okwuonu G."/>
            <person name="Ongeri F."/>
            <person name="Patil S."/>
            <person name="Petrosino J."/>
            <person name="Pham C."/>
            <person name="Pham P."/>
            <person name="Pu L.-L."/>
            <person name="Puazo M."/>
            <person name="Raj R."/>
            <person name="Reid J."/>
            <person name="Rouhana J."/>
            <person name="Saada N."/>
            <person name="Shang Y."/>
            <person name="Simmons D."/>
            <person name="Thornton R."/>
            <person name="Warren J."/>
            <person name="Weissenberger G."/>
            <person name="Zhang J."/>
            <person name="Zhang L."/>
            <person name="Zhou C."/>
            <person name="Zhu D."/>
            <person name="Muzny D."/>
            <person name="Worley K."/>
            <person name="Gibbs R."/>
        </authorList>
    </citation>
    <scope>NUCLEOTIDE SEQUENCE [LARGE SCALE GENOMIC DNA]</scope>
    <source>
        <strain evidence="5">ATCC 15826 / DSM 8339 / NCTC 10426 / 6573</strain>
    </source>
</reference>
<name>C8NDI6_CARH6</name>
<dbReference type="OrthoDB" id="9775513at2"/>
<feature type="transmembrane region" description="Helical" evidence="2">
    <location>
        <begin position="27"/>
        <end position="51"/>
    </location>
</feature>
<organism evidence="4 5">
    <name type="scientific">Cardiobacterium hominis (strain ATCC 15826 / DSM 8339 / NCTC 10426 / 6573)</name>
    <dbReference type="NCBI Taxonomy" id="638300"/>
    <lineage>
        <taxon>Bacteria</taxon>
        <taxon>Pseudomonadati</taxon>
        <taxon>Pseudomonadota</taxon>
        <taxon>Gammaproteobacteria</taxon>
        <taxon>Cardiobacteriales</taxon>
        <taxon>Cardiobacteriaceae</taxon>
        <taxon>Cardiobacterium</taxon>
    </lineage>
</organism>
<dbReference type="PRINTS" id="PR01490">
    <property type="entry name" value="RTXTOXIND"/>
</dbReference>
<comment type="caution">
    <text evidence="4">The sequence shown here is derived from an EMBL/GenBank/DDBJ whole genome shotgun (WGS) entry which is preliminary data.</text>
</comment>
<keyword evidence="2" id="KW-0472">Membrane</keyword>
<dbReference type="Gene3D" id="2.40.50.100">
    <property type="match status" value="1"/>
</dbReference>
<feature type="coiled-coil region" evidence="1">
    <location>
        <begin position="205"/>
        <end position="264"/>
    </location>
</feature>
<evidence type="ECO:0000256" key="1">
    <source>
        <dbReference type="SAM" id="Coils"/>
    </source>
</evidence>
<gene>
    <name evidence="4" type="ORF">HMPREF0198_2564</name>
</gene>
<dbReference type="HOGENOM" id="CLU_023976_4_2_6"/>
<dbReference type="EMBL" id="ACKY01000138">
    <property type="protein sequence ID" value="EEV87325.1"/>
    <property type="molecule type" value="Genomic_DNA"/>
</dbReference>
<evidence type="ECO:0000313" key="4">
    <source>
        <dbReference type="EMBL" id="EEV87325.1"/>
    </source>
</evidence>
<dbReference type="STRING" id="2718.CHUV0807_0055"/>
<keyword evidence="2" id="KW-0812">Transmembrane</keyword>
<dbReference type="RefSeq" id="WP_004143405.1">
    <property type="nucleotide sequence ID" value="NZ_GG694030.1"/>
</dbReference>
<dbReference type="InterPro" id="IPR058982">
    <property type="entry name" value="Beta-barrel_AprE"/>
</dbReference>
<accession>C8NDI6</accession>
<keyword evidence="1" id="KW-0175">Coiled coil</keyword>
<evidence type="ECO:0000313" key="5">
    <source>
        <dbReference type="Proteomes" id="UP000004870"/>
    </source>
</evidence>
<dbReference type="Pfam" id="PF26002">
    <property type="entry name" value="Beta-barrel_AprE"/>
    <property type="match status" value="1"/>
</dbReference>
<dbReference type="Gene3D" id="2.40.30.170">
    <property type="match status" value="1"/>
</dbReference>
<keyword evidence="5" id="KW-1185">Reference proteome</keyword>